<dbReference type="InterPro" id="IPR025711">
    <property type="entry name" value="PepSY"/>
</dbReference>
<feature type="compositionally biased region" description="Low complexity" evidence="1">
    <location>
        <begin position="247"/>
        <end position="257"/>
    </location>
</feature>
<feature type="region of interest" description="Disordered" evidence="1">
    <location>
        <begin position="242"/>
        <end position="360"/>
    </location>
</feature>
<reference evidence="5" key="1">
    <citation type="submission" date="2020-10" db="EMBL/GenBank/DDBJ databases">
        <authorList>
            <person name="Gilroy R."/>
        </authorList>
    </citation>
    <scope>NUCLEOTIDE SEQUENCE</scope>
    <source>
        <strain evidence="5">CHK188-20938</strain>
    </source>
</reference>
<reference evidence="5" key="2">
    <citation type="journal article" date="2021" name="PeerJ">
        <title>Extensive microbial diversity within the chicken gut microbiome revealed by metagenomics and culture.</title>
        <authorList>
            <person name="Gilroy R."/>
            <person name="Ravi A."/>
            <person name="Getino M."/>
            <person name="Pursley I."/>
            <person name="Horton D.L."/>
            <person name="Alikhan N.F."/>
            <person name="Baker D."/>
            <person name="Gharbi K."/>
            <person name="Hall N."/>
            <person name="Watson M."/>
            <person name="Adriaenssens E.M."/>
            <person name="Foster-Nyarko E."/>
            <person name="Jarju S."/>
            <person name="Secka A."/>
            <person name="Antonio M."/>
            <person name="Oren A."/>
            <person name="Chaudhuri R.R."/>
            <person name="La Ragione R."/>
            <person name="Hildebrand F."/>
            <person name="Pallen M.J."/>
        </authorList>
    </citation>
    <scope>NUCLEOTIDE SEQUENCE</scope>
    <source>
        <strain evidence="5">CHK188-20938</strain>
    </source>
</reference>
<feature type="region of interest" description="Disordered" evidence="1">
    <location>
        <begin position="31"/>
        <end position="56"/>
    </location>
</feature>
<sequence length="360" mass="39778">MTRKVNFKKTCIALTSGILLAGMTACGSSQETAQVSTQPSRPASVTPETDSNEPAGTLLLSVNPEIEIAYDRTGDVLSLEGLNEDGKAVVSSCTGYEGQPCREVAGELVTAINEGGYFDTTIAGHEKNIILKLAKGSEYPHAEFLDEIADEIRITVETNQIGSQAVALDDDDYDDVLGEKGYIGEQAAQEIISAQLGRDDLQFTVKEYELDDGIYEIEFIMDGVEYEYEVDAVTGKVHEAERDDDGGAQIPAAGTPAPAAPSPTVPPQTGNFDDDWDDIYEDDRDDDDIDDDDWDDGPDDSYDDDYDDDWDDYYDDDSDDDRDDDDIDDNDWDDDNEDDDRDDDWDDMDDDQNDDDDDDD</sequence>
<evidence type="ECO:0000259" key="4">
    <source>
        <dbReference type="Pfam" id="PF23750"/>
    </source>
</evidence>
<evidence type="ECO:0000313" key="5">
    <source>
        <dbReference type="EMBL" id="HIV26089.1"/>
    </source>
</evidence>
<feature type="signal peptide" evidence="2">
    <location>
        <begin position="1"/>
        <end position="21"/>
    </location>
</feature>
<dbReference type="PROSITE" id="PS51257">
    <property type="entry name" value="PROKAR_LIPOPROTEIN"/>
    <property type="match status" value="1"/>
</dbReference>
<dbReference type="InterPro" id="IPR055431">
    <property type="entry name" value="RsgI_M"/>
</dbReference>
<feature type="compositionally biased region" description="Polar residues" evidence="1">
    <location>
        <begin position="31"/>
        <end position="54"/>
    </location>
</feature>
<evidence type="ECO:0000259" key="3">
    <source>
        <dbReference type="Pfam" id="PF03413"/>
    </source>
</evidence>
<name>A0A9D1P5J0_9FIRM</name>
<dbReference type="Pfam" id="PF23750">
    <property type="entry name" value="RsgI_M"/>
    <property type="match status" value="1"/>
</dbReference>
<protein>
    <submittedName>
        <fullName evidence="5">PepSY domain-containing protein</fullName>
    </submittedName>
</protein>
<evidence type="ECO:0000313" key="6">
    <source>
        <dbReference type="Proteomes" id="UP000824169"/>
    </source>
</evidence>
<organism evidence="5 6">
    <name type="scientific">Candidatus Scatomonas pullistercoris</name>
    <dbReference type="NCBI Taxonomy" id="2840920"/>
    <lineage>
        <taxon>Bacteria</taxon>
        <taxon>Bacillati</taxon>
        <taxon>Bacillota</taxon>
        <taxon>Clostridia</taxon>
        <taxon>Lachnospirales</taxon>
        <taxon>Lachnospiraceae</taxon>
        <taxon>Lachnospiraceae incertae sedis</taxon>
        <taxon>Candidatus Scatomonas</taxon>
    </lineage>
</organism>
<dbReference type="Gene3D" id="3.10.450.40">
    <property type="match status" value="1"/>
</dbReference>
<accession>A0A9D1P5J0</accession>
<dbReference type="Proteomes" id="UP000824169">
    <property type="component" value="Unassembled WGS sequence"/>
</dbReference>
<feature type="domain" description="PepSY" evidence="3">
    <location>
        <begin position="204"/>
        <end position="237"/>
    </location>
</feature>
<feature type="domain" description="Anti-sigma factor RsgI-like middle" evidence="4">
    <location>
        <begin position="60"/>
        <end position="172"/>
    </location>
</feature>
<gene>
    <name evidence="5" type="ORF">IAB71_10000</name>
</gene>
<evidence type="ECO:0000256" key="2">
    <source>
        <dbReference type="SAM" id="SignalP"/>
    </source>
</evidence>
<comment type="caution">
    <text evidence="5">The sequence shown here is derived from an EMBL/GenBank/DDBJ whole genome shotgun (WGS) entry which is preliminary data.</text>
</comment>
<feature type="chain" id="PRO_5038868162" evidence="2">
    <location>
        <begin position="22"/>
        <end position="360"/>
    </location>
</feature>
<feature type="compositionally biased region" description="Acidic residues" evidence="1">
    <location>
        <begin position="272"/>
        <end position="360"/>
    </location>
</feature>
<keyword evidence="2" id="KW-0732">Signal</keyword>
<evidence type="ECO:0000256" key="1">
    <source>
        <dbReference type="SAM" id="MobiDB-lite"/>
    </source>
</evidence>
<dbReference type="Pfam" id="PF03413">
    <property type="entry name" value="PepSY"/>
    <property type="match status" value="1"/>
</dbReference>
<dbReference type="EMBL" id="DVOO01000029">
    <property type="protein sequence ID" value="HIV26089.1"/>
    <property type="molecule type" value="Genomic_DNA"/>
</dbReference>
<dbReference type="AlphaFoldDB" id="A0A9D1P5J0"/>
<proteinExistence type="predicted"/>